<dbReference type="InterPro" id="IPR032609">
    <property type="entry name" value="DUF4893"/>
</dbReference>
<name>A0A097EEY3_9SPHN</name>
<protein>
    <recommendedName>
        <fullName evidence="4">DUF4893 domain-containing protein</fullName>
    </recommendedName>
</protein>
<evidence type="ECO:0000313" key="2">
    <source>
        <dbReference type="EMBL" id="AIT06137.1"/>
    </source>
</evidence>
<keyword evidence="1" id="KW-0732">Signal</keyword>
<dbReference type="KEGG" id="stax:MC45_06725"/>
<gene>
    <name evidence="2" type="ORF">MC45_06725</name>
</gene>
<dbReference type="HOGENOM" id="CLU_097824_0_0_5"/>
<dbReference type="Proteomes" id="UP000033200">
    <property type="component" value="Chromosome"/>
</dbReference>
<dbReference type="STRING" id="1549858.MC45_06725"/>
<accession>A0A097EEY3</accession>
<feature type="signal peptide" evidence="1">
    <location>
        <begin position="1"/>
        <end position="23"/>
    </location>
</feature>
<evidence type="ECO:0008006" key="4">
    <source>
        <dbReference type="Google" id="ProtNLM"/>
    </source>
</evidence>
<dbReference type="RefSeq" id="WP_038661084.1">
    <property type="nucleotide sequence ID" value="NZ_CP009571.1"/>
</dbReference>
<reference evidence="2 3" key="1">
    <citation type="submission" date="2014-09" db="EMBL/GenBank/DDBJ databases">
        <title>Using Illumina technology Improving SMRT sequencing Genome Assembly by RASTools.</title>
        <authorList>
            <person name="Zhou Y."/>
            <person name="Ma T."/>
            <person name="Liu T."/>
        </authorList>
    </citation>
    <scope>NUCLEOTIDE SEQUENCE [LARGE SCALE GENOMIC DNA]</scope>
    <source>
        <strain evidence="2 3">ATCC 55669</strain>
    </source>
</reference>
<organism evidence="2 3">
    <name type="scientific">Sphingomonas taxi</name>
    <dbReference type="NCBI Taxonomy" id="1549858"/>
    <lineage>
        <taxon>Bacteria</taxon>
        <taxon>Pseudomonadati</taxon>
        <taxon>Pseudomonadota</taxon>
        <taxon>Alphaproteobacteria</taxon>
        <taxon>Sphingomonadales</taxon>
        <taxon>Sphingomonadaceae</taxon>
        <taxon>Sphingomonas</taxon>
    </lineage>
</organism>
<feature type="chain" id="PRO_5001934620" description="DUF4893 domain-containing protein" evidence="1">
    <location>
        <begin position="24"/>
        <end position="204"/>
    </location>
</feature>
<keyword evidence="3" id="KW-1185">Reference proteome</keyword>
<dbReference type="eggNOG" id="ENOG5032X9B">
    <property type="taxonomic scope" value="Bacteria"/>
</dbReference>
<proteinExistence type="predicted"/>
<sequence>MRVGRFLAVTLAGAMLATAAVRAQDTGDSDWRKVATRQDRERLRGWRDAWIQALTKVRATPEGRERLAADADLFDPDRVIEGAALLPGVYRCRVHRLGGIGPGVRPLLSGGWTSCRVSEAGIVRQFVTDGDQRASGNLFDSTDSRTIFLGTLALGDEDRPMRYGRDRQRDMAGLVERIGTARWRLVLPFPGFHSTLDVMEIVRG</sequence>
<dbReference type="AlphaFoldDB" id="A0A097EEY3"/>
<dbReference type="Pfam" id="PF16233">
    <property type="entry name" value="DUF4893"/>
    <property type="match status" value="1"/>
</dbReference>
<dbReference type="EMBL" id="CP009571">
    <property type="protein sequence ID" value="AIT06137.1"/>
    <property type="molecule type" value="Genomic_DNA"/>
</dbReference>
<evidence type="ECO:0000256" key="1">
    <source>
        <dbReference type="SAM" id="SignalP"/>
    </source>
</evidence>
<evidence type="ECO:0000313" key="3">
    <source>
        <dbReference type="Proteomes" id="UP000033200"/>
    </source>
</evidence>